<evidence type="ECO:0000256" key="12">
    <source>
        <dbReference type="RuleBase" id="RU361274"/>
    </source>
</evidence>
<evidence type="ECO:0000256" key="2">
    <source>
        <dbReference type="ARBA" id="ARBA00001947"/>
    </source>
</evidence>
<evidence type="ECO:0000256" key="8">
    <source>
        <dbReference type="ARBA" id="ARBA00022833"/>
    </source>
</evidence>
<evidence type="ECO:0000256" key="7">
    <source>
        <dbReference type="ARBA" id="ARBA00022801"/>
    </source>
</evidence>
<dbReference type="PANTHER" id="PTHR30616">
    <property type="entry name" value="UNCHARACTERIZED PROTEIN YFIH"/>
    <property type="match status" value="1"/>
</dbReference>
<comment type="caution">
    <text evidence="13">The sequence shown here is derived from an EMBL/GenBank/DDBJ whole genome shotgun (WGS) entry which is preliminary data.</text>
</comment>
<keyword evidence="5" id="KW-0808">Transferase</keyword>
<evidence type="ECO:0000313" key="13">
    <source>
        <dbReference type="EMBL" id="KZD41733.1"/>
    </source>
</evidence>
<evidence type="ECO:0000256" key="11">
    <source>
        <dbReference type="ARBA" id="ARBA00049893"/>
    </source>
</evidence>
<organism evidence="13 14">
    <name type="scientific">Bacillus cereus</name>
    <dbReference type="NCBI Taxonomy" id="1396"/>
    <lineage>
        <taxon>Bacteria</taxon>
        <taxon>Bacillati</taxon>
        <taxon>Bacillota</taxon>
        <taxon>Bacilli</taxon>
        <taxon>Bacillales</taxon>
        <taxon>Bacillaceae</taxon>
        <taxon>Bacillus</taxon>
        <taxon>Bacillus cereus group</taxon>
    </lineage>
</organism>
<evidence type="ECO:0000256" key="5">
    <source>
        <dbReference type="ARBA" id="ARBA00022679"/>
    </source>
</evidence>
<comment type="similarity">
    <text evidence="4 12">Belongs to the purine nucleoside phosphorylase YfiH/LACC1 family.</text>
</comment>
<gene>
    <name evidence="13" type="ORF">B4082_0368</name>
</gene>
<keyword evidence="7" id="KW-0378">Hydrolase</keyword>
<evidence type="ECO:0000256" key="4">
    <source>
        <dbReference type="ARBA" id="ARBA00007353"/>
    </source>
</evidence>
<comment type="catalytic activity">
    <reaction evidence="10">
        <text>adenosine + phosphate = alpha-D-ribose 1-phosphate + adenine</text>
        <dbReference type="Rhea" id="RHEA:27642"/>
        <dbReference type="ChEBI" id="CHEBI:16335"/>
        <dbReference type="ChEBI" id="CHEBI:16708"/>
        <dbReference type="ChEBI" id="CHEBI:43474"/>
        <dbReference type="ChEBI" id="CHEBI:57720"/>
        <dbReference type="EC" id="2.4.2.1"/>
    </reaction>
    <physiologicalReaction direction="left-to-right" evidence="10">
        <dbReference type="Rhea" id="RHEA:27643"/>
    </physiologicalReaction>
</comment>
<dbReference type="AlphaFoldDB" id="A0A164IQV1"/>
<dbReference type="EMBL" id="LJKA01000002">
    <property type="protein sequence ID" value="KZD41733.1"/>
    <property type="molecule type" value="Genomic_DNA"/>
</dbReference>
<accession>A0A164IQV1</accession>
<sequence>MLFSVILIKRSIFMREPFKYVDGILYLQAWKELGNITAGFTTKDGGISTGSFHAMNLGLHVNDIVENVHENRRILANKLQKPLENWICSEQVHDHHVEKVGQQEKGSGVYSYEDGISKTDGIYTTNNDVLLTSCYADCVPLYFYAPSHGMIGLAHAGWKGTVKEIAKEMIQKWNAEGISSDEIHVAIGPAIGSCCYVVDDRVLTAAEQVVNGSVPYKKISDGQYAINLKEINRILCVQAGIKEENIVMSSLCTSCEEQLFFSHRRDQGKTGRMLSFIGFKEEESK</sequence>
<dbReference type="PATRIC" id="fig|1396.539.peg.2543"/>
<comment type="function">
    <text evidence="3">Purine nucleoside enzyme that catalyzes the phosphorolysis of adenosine and inosine nucleosides, yielding D-ribose 1-phosphate and the respective free bases, adenine and hypoxanthine. Also catalyzes the phosphorolysis of S-methyl-5'-thioadenosine into adenine and S-methyl-5-thio-alpha-D-ribose 1-phosphate. Also has adenosine deaminase activity.</text>
</comment>
<evidence type="ECO:0000256" key="9">
    <source>
        <dbReference type="ARBA" id="ARBA00047989"/>
    </source>
</evidence>
<keyword evidence="8" id="KW-0862">Zinc</keyword>
<dbReference type="InterPro" id="IPR003730">
    <property type="entry name" value="Cu_polyphenol_OxRdtase"/>
</dbReference>
<dbReference type="InterPro" id="IPR011324">
    <property type="entry name" value="Cytotoxic_necrot_fac-like_cat"/>
</dbReference>
<dbReference type="Pfam" id="PF02578">
    <property type="entry name" value="Cu-oxidase_4"/>
    <property type="match status" value="1"/>
</dbReference>
<keyword evidence="6" id="KW-0479">Metal-binding</keyword>
<evidence type="ECO:0000256" key="10">
    <source>
        <dbReference type="ARBA" id="ARBA00048968"/>
    </source>
</evidence>
<evidence type="ECO:0000256" key="6">
    <source>
        <dbReference type="ARBA" id="ARBA00022723"/>
    </source>
</evidence>
<dbReference type="GO" id="GO:0016787">
    <property type="term" value="F:hydrolase activity"/>
    <property type="evidence" value="ECO:0007669"/>
    <property type="project" value="UniProtKB-KW"/>
</dbReference>
<dbReference type="GO" id="GO:0005507">
    <property type="term" value="F:copper ion binding"/>
    <property type="evidence" value="ECO:0007669"/>
    <property type="project" value="TreeGrafter"/>
</dbReference>
<comment type="catalytic activity">
    <reaction evidence="1">
        <text>inosine + phosphate = alpha-D-ribose 1-phosphate + hypoxanthine</text>
        <dbReference type="Rhea" id="RHEA:27646"/>
        <dbReference type="ChEBI" id="CHEBI:17368"/>
        <dbReference type="ChEBI" id="CHEBI:17596"/>
        <dbReference type="ChEBI" id="CHEBI:43474"/>
        <dbReference type="ChEBI" id="CHEBI:57720"/>
        <dbReference type="EC" id="2.4.2.1"/>
    </reaction>
    <physiologicalReaction direction="left-to-right" evidence="1">
        <dbReference type="Rhea" id="RHEA:27647"/>
    </physiologicalReaction>
</comment>
<dbReference type="NCBIfam" id="TIGR00726">
    <property type="entry name" value="peptidoglycan editing factor PgeF"/>
    <property type="match status" value="1"/>
</dbReference>
<evidence type="ECO:0000313" key="14">
    <source>
        <dbReference type="Proteomes" id="UP000076501"/>
    </source>
</evidence>
<dbReference type="InterPro" id="IPR038371">
    <property type="entry name" value="Cu_polyphenol_OxRdtase_sf"/>
</dbReference>
<evidence type="ECO:0000256" key="3">
    <source>
        <dbReference type="ARBA" id="ARBA00003215"/>
    </source>
</evidence>
<evidence type="ECO:0000256" key="1">
    <source>
        <dbReference type="ARBA" id="ARBA00000553"/>
    </source>
</evidence>
<dbReference type="CDD" id="cd16833">
    <property type="entry name" value="YfiH"/>
    <property type="match status" value="1"/>
</dbReference>
<dbReference type="SUPFAM" id="SSF64438">
    <property type="entry name" value="CNF1/YfiH-like putative cysteine hydrolases"/>
    <property type="match status" value="1"/>
</dbReference>
<dbReference type="PANTHER" id="PTHR30616:SF2">
    <property type="entry name" value="PURINE NUCLEOSIDE PHOSPHORYLASE LACC1"/>
    <property type="match status" value="1"/>
</dbReference>
<dbReference type="GO" id="GO:0017061">
    <property type="term" value="F:S-methyl-5-thioadenosine phosphorylase activity"/>
    <property type="evidence" value="ECO:0007669"/>
    <property type="project" value="UniProtKB-EC"/>
</dbReference>
<name>A0A164IQV1_BACCE</name>
<dbReference type="FunFam" id="3.60.140.10:FF:000004">
    <property type="entry name" value="Polyphenol oxidase"/>
    <property type="match status" value="1"/>
</dbReference>
<protein>
    <recommendedName>
        <fullName evidence="12">Purine nucleoside phosphorylase</fullName>
    </recommendedName>
</protein>
<comment type="cofactor">
    <cofactor evidence="2">
        <name>Zn(2+)</name>
        <dbReference type="ChEBI" id="CHEBI:29105"/>
    </cofactor>
</comment>
<comment type="catalytic activity">
    <reaction evidence="9">
        <text>adenosine + H2O + H(+) = inosine + NH4(+)</text>
        <dbReference type="Rhea" id="RHEA:24408"/>
        <dbReference type="ChEBI" id="CHEBI:15377"/>
        <dbReference type="ChEBI" id="CHEBI:15378"/>
        <dbReference type="ChEBI" id="CHEBI:16335"/>
        <dbReference type="ChEBI" id="CHEBI:17596"/>
        <dbReference type="ChEBI" id="CHEBI:28938"/>
        <dbReference type="EC" id="3.5.4.4"/>
    </reaction>
    <physiologicalReaction direction="left-to-right" evidence="9">
        <dbReference type="Rhea" id="RHEA:24409"/>
    </physiologicalReaction>
</comment>
<dbReference type="Proteomes" id="UP000076501">
    <property type="component" value="Unassembled WGS sequence"/>
</dbReference>
<dbReference type="Gene3D" id="3.60.140.10">
    <property type="entry name" value="CNF1/YfiH-like putative cysteine hydrolases"/>
    <property type="match status" value="1"/>
</dbReference>
<comment type="catalytic activity">
    <reaction evidence="11">
        <text>S-methyl-5'-thioadenosine + phosphate = 5-(methylsulfanyl)-alpha-D-ribose 1-phosphate + adenine</text>
        <dbReference type="Rhea" id="RHEA:11852"/>
        <dbReference type="ChEBI" id="CHEBI:16708"/>
        <dbReference type="ChEBI" id="CHEBI:17509"/>
        <dbReference type="ChEBI" id="CHEBI:43474"/>
        <dbReference type="ChEBI" id="CHEBI:58533"/>
        <dbReference type="EC" id="2.4.2.28"/>
    </reaction>
    <physiologicalReaction direction="left-to-right" evidence="11">
        <dbReference type="Rhea" id="RHEA:11853"/>
    </physiologicalReaction>
</comment>
<proteinExistence type="inferred from homology"/>
<reference evidence="13 14" key="1">
    <citation type="submission" date="2015-09" db="EMBL/GenBank/DDBJ databases">
        <title>Bacillus cereus food isolates.</title>
        <authorList>
            <person name="Boekhorst J."/>
        </authorList>
    </citation>
    <scope>NUCLEOTIDE SEQUENCE [LARGE SCALE GENOMIC DNA]</scope>
    <source>
        <strain evidence="13 14">B4082</strain>
    </source>
</reference>